<evidence type="ECO:0000256" key="5">
    <source>
        <dbReference type="ARBA" id="ARBA00022741"/>
    </source>
</evidence>
<dbReference type="GO" id="GO:0004143">
    <property type="term" value="F:ATP-dependent diacylglycerol kinase activity"/>
    <property type="evidence" value="ECO:0007669"/>
    <property type="project" value="UniProtKB-EC"/>
</dbReference>
<evidence type="ECO:0000256" key="6">
    <source>
        <dbReference type="ARBA" id="ARBA00022777"/>
    </source>
</evidence>
<evidence type="ECO:0000256" key="1">
    <source>
        <dbReference type="ARBA" id="ARBA00001946"/>
    </source>
</evidence>
<dbReference type="EC" id="2.7.1.107" evidence="13"/>
<keyword evidence="7" id="KW-0067">ATP-binding</keyword>
<evidence type="ECO:0000256" key="9">
    <source>
        <dbReference type="ARBA" id="ARBA00023098"/>
    </source>
</evidence>
<evidence type="ECO:0000313" key="13">
    <source>
        <dbReference type="EMBL" id="SUE34778.1"/>
    </source>
</evidence>
<dbReference type="InterPro" id="IPR016064">
    <property type="entry name" value="NAD/diacylglycerol_kinase_sf"/>
</dbReference>
<protein>
    <submittedName>
        <fullName evidence="13">Diacylglycerol kinase</fullName>
        <ecNumber evidence="13">2.7.1.107</ecNumber>
    </submittedName>
</protein>
<dbReference type="SMART" id="SM00046">
    <property type="entry name" value="DAGKc"/>
    <property type="match status" value="1"/>
</dbReference>
<dbReference type="NCBIfam" id="TIGR00147">
    <property type="entry name" value="YegS/Rv2252/BmrU family lipid kinase"/>
    <property type="match status" value="1"/>
</dbReference>
<dbReference type="Gene3D" id="2.60.200.40">
    <property type="match status" value="1"/>
</dbReference>
<evidence type="ECO:0000259" key="12">
    <source>
        <dbReference type="PROSITE" id="PS50146"/>
    </source>
</evidence>
<dbReference type="GO" id="GO:0046872">
    <property type="term" value="F:metal ion binding"/>
    <property type="evidence" value="ECO:0007669"/>
    <property type="project" value="UniProtKB-KW"/>
</dbReference>
<keyword evidence="5" id="KW-0547">Nucleotide-binding</keyword>
<dbReference type="PANTHER" id="PTHR12358:SF106">
    <property type="entry name" value="LIPID KINASE YEGS"/>
    <property type="match status" value="1"/>
</dbReference>
<reference evidence="13 14" key="1">
    <citation type="submission" date="2018-06" db="EMBL/GenBank/DDBJ databases">
        <authorList>
            <consortium name="Pathogen Informatics"/>
            <person name="Doyle S."/>
        </authorList>
    </citation>
    <scope>NUCLEOTIDE SEQUENCE [LARGE SCALE GENOMIC DNA]</scope>
    <source>
        <strain evidence="13 14">NCTC11190</strain>
    </source>
</reference>
<dbReference type="EMBL" id="UGVL01000001">
    <property type="protein sequence ID" value="SUE34778.1"/>
    <property type="molecule type" value="Genomic_DNA"/>
</dbReference>
<accession>A0A379MT14</accession>
<dbReference type="RefSeq" id="WP_027291415.1">
    <property type="nucleotide sequence ID" value="NZ_CALVFX010000001.1"/>
</dbReference>
<evidence type="ECO:0000256" key="2">
    <source>
        <dbReference type="ARBA" id="ARBA00022516"/>
    </source>
</evidence>
<evidence type="ECO:0000256" key="7">
    <source>
        <dbReference type="ARBA" id="ARBA00022840"/>
    </source>
</evidence>
<gene>
    <name evidence="13" type="primary">dagK_1</name>
    <name evidence="13" type="ORF">NCTC11190_02011</name>
</gene>
<name>A0A379MT14_9BACT</name>
<evidence type="ECO:0000313" key="14">
    <source>
        <dbReference type="Proteomes" id="UP000255233"/>
    </source>
</evidence>
<dbReference type="PROSITE" id="PS50146">
    <property type="entry name" value="DAGK"/>
    <property type="match status" value="1"/>
</dbReference>
<dbReference type="InterPro" id="IPR001206">
    <property type="entry name" value="Diacylglycerol_kinase_cat_dom"/>
</dbReference>
<dbReference type="GO" id="GO:0008654">
    <property type="term" value="P:phospholipid biosynthetic process"/>
    <property type="evidence" value="ECO:0007669"/>
    <property type="project" value="UniProtKB-KW"/>
</dbReference>
<dbReference type="AlphaFoldDB" id="A0A379MT14"/>
<organism evidence="13 14">
    <name type="scientific">Rikenella microfusus</name>
    <dbReference type="NCBI Taxonomy" id="28139"/>
    <lineage>
        <taxon>Bacteria</taxon>
        <taxon>Pseudomonadati</taxon>
        <taxon>Bacteroidota</taxon>
        <taxon>Bacteroidia</taxon>
        <taxon>Bacteroidales</taxon>
        <taxon>Rikenellaceae</taxon>
        <taxon>Rikenella</taxon>
    </lineage>
</organism>
<keyword evidence="6 13" id="KW-0418">Kinase</keyword>
<evidence type="ECO:0000256" key="11">
    <source>
        <dbReference type="ARBA" id="ARBA00023264"/>
    </source>
</evidence>
<dbReference type="OrthoDB" id="9786026at2"/>
<proteinExistence type="predicted"/>
<dbReference type="Pfam" id="PF19279">
    <property type="entry name" value="YegS_C"/>
    <property type="match status" value="1"/>
</dbReference>
<keyword evidence="3 13" id="KW-0808">Transferase</keyword>
<comment type="cofactor">
    <cofactor evidence="1">
        <name>Mg(2+)</name>
        <dbReference type="ChEBI" id="CHEBI:18420"/>
    </cofactor>
</comment>
<sequence>MTPKNFDISQRWAAIVNPVAGSGRGLTDWPQISGLLRDEGIAVDAMFTLHKYHATELAVAAVRQGYRRIIVVGGDGTIHETVNGFFIQQECPTTDILMAVIAVGTGNDWIRMFGIPRNYVDAIRSIREGHAFLQDVGKVSYYESKVHQSRYLANVAGFGYDAAVCRGFNRLKEKGCRGKWIYLFSVFREALRYRTRRVRVEVDGEEVFDGKLFTGTVGICKYTAGGLTQTPNAIADDGLFDLTVIPAMNRVRLFSRFRVVYTGNIYDIPRVSLFRGGSIRVHAERPVRLEIDGEILGYSDFEFRIVERAVRVVVSEKFIRDRA</sequence>
<dbReference type="InterPro" id="IPR005218">
    <property type="entry name" value="Diacylglycerol/lipid_kinase"/>
</dbReference>
<feature type="domain" description="DAGKc" evidence="12">
    <location>
        <begin position="7"/>
        <end position="142"/>
    </location>
</feature>
<evidence type="ECO:0000256" key="3">
    <source>
        <dbReference type="ARBA" id="ARBA00022679"/>
    </source>
</evidence>
<keyword evidence="10" id="KW-0594">Phospholipid biosynthesis</keyword>
<keyword evidence="2" id="KW-0444">Lipid biosynthesis</keyword>
<dbReference type="GO" id="GO:0005886">
    <property type="term" value="C:plasma membrane"/>
    <property type="evidence" value="ECO:0007669"/>
    <property type="project" value="TreeGrafter"/>
</dbReference>
<dbReference type="GO" id="GO:0005524">
    <property type="term" value="F:ATP binding"/>
    <property type="evidence" value="ECO:0007669"/>
    <property type="project" value="UniProtKB-KW"/>
</dbReference>
<keyword evidence="4" id="KW-0479">Metal-binding</keyword>
<dbReference type="Proteomes" id="UP000255233">
    <property type="component" value="Unassembled WGS sequence"/>
</dbReference>
<dbReference type="SUPFAM" id="SSF111331">
    <property type="entry name" value="NAD kinase/diacylglycerol kinase-like"/>
    <property type="match status" value="1"/>
</dbReference>
<keyword evidence="14" id="KW-1185">Reference proteome</keyword>
<dbReference type="InterPro" id="IPR050187">
    <property type="entry name" value="Lipid_Phosphate_FormReg"/>
</dbReference>
<dbReference type="InterPro" id="IPR045540">
    <property type="entry name" value="YegS/DAGK_C"/>
</dbReference>
<dbReference type="STRING" id="880526.GCA_000427365_01807"/>
<evidence type="ECO:0000256" key="10">
    <source>
        <dbReference type="ARBA" id="ARBA00023209"/>
    </source>
</evidence>
<dbReference type="PANTHER" id="PTHR12358">
    <property type="entry name" value="SPHINGOSINE KINASE"/>
    <property type="match status" value="1"/>
</dbReference>
<dbReference type="Gene3D" id="3.40.50.10330">
    <property type="entry name" value="Probable inorganic polyphosphate/atp-NAD kinase, domain 1"/>
    <property type="match status" value="1"/>
</dbReference>
<evidence type="ECO:0000256" key="8">
    <source>
        <dbReference type="ARBA" id="ARBA00022842"/>
    </source>
</evidence>
<keyword evidence="11" id="KW-1208">Phospholipid metabolism</keyword>
<dbReference type="InterPro" id="IPR017438">
    <property type="entry name" value="ATP-NAD_kinase_N"/>
</dbReference>
<dbReference type="Pfam" id="PF00781">
    <property type="entry name" value="DAGK_cat"/>
    <property type="match status" value="1"/>
</dbReference>
<evidence type="ECO:0000256" key="4">
    <source>
        <dbReference type="ARBA" id="ARBA00022723"/>
    </source>
</evidence>
<keyword evidence="8" id="KW-0460">Magnesium</keyword>
<keyword evidence="9" id="KW-0443">Lipid metabolism</keyword>